<dbReference type="PANTHER" id="PTHR11918">
    <property type="entry name" value="RADICAL SAM PROTEINS"/>
    <property type="match status" value="1"/>
</dbReference>
<dbReference type="InterPro" id="IPR023404">
    <property type="entry name" value="rSAM_horseshoe"/>
</dbReference>
<evidence type="ECO:0000313" key="3">
    <source>
        <dbReference type="EMBL" id="SVC08381.1"/>
    </source>
</evidence>
<protein>
    <recommendedName>
        <fullName evidence="2">Radical SAM core domain-containing protein</fullName>
    </recommendedName>
</protein>
<accession>A0A382JCC0</accession>
<dbReference type="SUPFAM" id="SSF102114">
    <property type="entry name" value="Radical SAM enzymes"/>
    <property type="match status" value="1"/>
</dbReference>
<dbReference type="InterPro" id="IPR007197">
    <property type="entry name" value="rSAM"/>
</dbReference>
<dbReference type="AlphaFoldDB" id="A0A382JCC0"/>
<name>A0A382JCC0_9ZZZZ</name>
<dbReference type="GO" id="GO:0035598">
    <property type="term" value="F:tRNA (N(6)-L-threonylcarbamoyladenosine(37)-C(2))-methylthiotransferase activity"/>
    <property type="evidence" value="ECO:0007669"/>
    <property type="project" value="TreeGrafter"/>
</dbReference>
<feature type="domain" description="Radical SAM core" evidence="2">
    <location>
        <begin position="1"/>
        <end position="100"/>
    </location>
</feature>
<evidence type="ECO:0000259" key="2">
    <source>
        <dbReference type="PROSITE" id="PS51918"/>
    </source>
</evidence>
<evidence type="ECO:0000256" key="1">
    <source>
        <dbReference type="ARBA" id="ARBA00022679"/>
    </source>
</evidence>
<dbReference type="InterPro" id="IPR058240">
    <property type="entry name" value="rSAM_sf"/>
</dbReference>
<organism evidence="3">
    <name type="scientific">marine metagenome</name>
    <dbReference type="NCBI Taxonomy" id="408172"/>
    <lineage>
        <taxon>unclassified sequences</taxon>
        <taxon>metagenomes</taxon>
        <taxon>ecological metagenomes</taxon>
    </lineage>
</organism>
<proteinExistence type="predicted"/>
<reference evidence="3" key="1">
    <citation type="submission" date="2018-05" db="EMBL/GenBank/DDBJ databases">
        <authorList>
            <person name="Lanie J.A."/>
            <person name="Ng W.-L."/>
            <person name="Kazmierczak K.M."/>
            <person name="Andrzejewski T.M."/>
            <person name="Davidsen T.M."/>
            <person name="Wayne K.J."/>
            <person name="Tettelin H."/>
            <person name="Glass J.I."/>
            <person name="Rusch D."/>
            <person name="Podicherti R."/>
            <person name="Tsui H.-C.T."/>
            <person name="Winkler M.E."/>
        </authorList>
    </citation>
    <scope>NUCLEOTIDE SEQUENCE</scope>
</reference>
<dbReference type="Gene3D" id="3.80.30.20">
    <property type="entry name" value="tm_1862 like domain"/>
    <property type="match status" value="1"/>
</dbReference>
<feature type="non-terminal residue" evidence="3">
    <location>
        <position position="1"/>
    </location>
</feature>
<sequence>RRYKKSDFLNRINKIKSLITDVCIGVDVIVGFPSETEEDFMETYNFIDQLDISYLHVFTYSERQNTKALKLNPIIPKNKRAHRSKRLHLLSDKKRESFYDCFVGKAKHTLFESMKNGELVGHTDNYIKIHMEGDASLVNTIQKVNILDKEKEYMRGYLY</sequence>
<gene>
    <name evidence="3" type="ORF">METZ01_LOCUS261235</name>
</gene>
<dbReference type="PANTHER" id="PTHR11918:SF45">
    <property type="entry name" value="THREONYLCARBAMOYLADENOSINE TRNA METHYLTHIOTRANSFERASE"/>
    <property type="match status" value="1"/>
</dbReference>
<dbReference type="EMBL" id="UINC01072613">
    <property type="protein sequence ID" value="SVC08381.1"/>
    <property type="molecule type" value="Genomic_DNA"/>
</dbReference>
<keyword evidence="1" id="KW-0808">Transferase</keyword>
<dbReference type="GO" id="GO:0051536">
    <property type="term" value="F:iron-sulfur cluster binding"/>
    <property type="evidence" value="ECO:0007669"/>
    <property type="project" value="InterPro"/>
</dbReference>
<dbReference type="PROSITE" id="PS51918">
    <property type="entry name" value="RADICAL_SAM"/>
    <property type="match status" value="1"/>
</dbReference>